<dbReference type="EMBL" id="CM056810">
    <property type="protein sequence ID" value="KAJ8643429.1"/>
    <property type="molecule type" value="Genomic_DNA"/>
</dbReference>
<comment type="caution">
    <text evidence="1">The sequence shown here is derived from an EMBL/GenBank/DDBJ whole genome shotgun (WGS) entry which is preliminary data.</text>
</comment>
<name>A0ACC2MCU6_PERAE</name>
<accession>A0ACC2MCU6</accession>
<gene>
    <name evidence="1" type="ORF">MRB53_005177</name>
</gene>
<dbReference type="Proteomes" id="UP001234297">
    <property type="component" value="Chromosome 2"/>
</dbReference>
<keyword evidence="2" id="KW-1185">Reference proteome</keyword>
<organism evidence="1 2">
    <name type="scientific">Persea americana</name>
    <name type="common">Avocado</name>
    <dbReference type="NCBI Taxonomy" id="3435"/>
    <lineage>
        <taxon>Eukaryota</taxon>
        <taxon>Viridiplantae</taxon>
        <taxon>Streptophyta</taxon>
        <taxon>Embryophyta</taxon>
        <taxon>Tracheophyta</taxon>
        <taxon>Spermatophyta</taxon>
        <taxon>Magnoliopsida</taxon>
        <taxon>Magnoliidae</taxon>
        <taxon>Laurales</taxon>
        <taxon>Lauraceae</taxon>
        <taxon>Persea</taxon>
    </lineage>
</organism>
<reference evidence="1 2" key="1">
    <citation type="journal article" date="2022" name="Hortic Res">
        <title>A haplotype resolved chromosomal level avocado genome allows analysis of novel avocado genes.</title>
        <authorList>
            <person name="Nath O."/>
            <person name="Fletcher S.J."/>
            <person name="Hayward A."/>
            <person name="Shaw L.M."/>
            <person name="Masouleh A.K."/>
            <person name="Furtado A."/>
            <person name="Henry R.J."/>
            <person name="Mitter N."/>
        </authorList>
    </citation>
    <scope>NUCLEOTIDE SEQUENCE [LARGE SCALE GENOMIC DNA]</scope>
    <source>
        <strain evidence="2">cv. Hass</strain>
    </source>
</reference>
<sequence>MNRGDEEEENVSIVPIVGMGGLGKTTLAKLVYNDERVSSYFDKLIWVFVSEKFDSAEIMRAIIESDQGRCDVERMESQQSRLRKTVSGKRYLLVLDDVWNENQEAWLQLKSLLNVGEKGSKIIATDNIQAQSYTRPHLHLPILLFCCNLF</sequence>
<protein>
    <submittedName>
        <fullName evidence="1">Uncharacterized protein</fullName>
    </submittedName>
</protein>
<evidence type="ECO:0000313" key="1">
    <source>
        <dbReference type="EMBL" id="KAJ8643429.1"/>
    </source>
</evidence>
<proteinExistence type="predicted"/>
<evidence type="ECO:0000313" key="2">
    <source>
        <dbReference type="Proteomes" id="UP001234297"/>
    </source>
</evidence>